<dbReference type="Pfam" id="PF02770">
    <property type="entry name" value="Acyl-CoA_dh_M"/>
    <property type="match status" value="1"/>
</dbReference>
<accession>A0A6J7J1D8</accession>
<organism evidence="12">
    <name type="scientific">freshwater metagenome</name>
    <dbReference type="NCBI Taxonomy" id="449393"/>
    <lineage>
        <taxon>unclassified sequences</taxon>
        <taxon>metagenomes</taxon>
        <taxon>ecological metagenomes</taxon>
    </lineage>
</organism>
<name>A0A6J7J1D8_9ZZZZ</name>
<evidence type="ECO:0000259" key="7">
    <source>
        <dbReference type="Pfam" id="PF02770"/>
    </source>
</evidence>
<dbReference type="InterPro" id="IPR037069">
    <property type="entry name" value="AcylCoA_DH/ox_N_sf"/>
</dbReference>
<dbReference type="InterPro" id="IPR036250">
    <property type="entry name" value="AcylCo_DH-like_C"/>
</dbReference>
<dbReference type="InterPro" id="IPR009075">
    <property type="entry name" value="AcylCo_DH/oxidase_C"/>
</dbReference>
<protein>
    <submittedName>
        <fullName evidence="12">Unannotated protein</fullName>
    </submittedName>
</protein>
<keyword evidence="5" id="KW-0560">Oxidoreductase</keyword>
<feature type="domain" description="Acyl-CoA dehydrogenase/oxidase C-terminal" evidence="6">
    <location>
        <begin position="205"/>
        <end position="324"/>
    </location>
</feature>
<dbReference type="GO" id="GO:0050660">
    <property type="term" value="F:flavin adenine dinucleotide binding"/>
    <property type="evidence" value="ECO:0007669"/>
    <property type="project" value="InterPro"/>
</dbReference>
<dbReference type="InterPro" id="IPR013786">
    <property type="entry name" value="AcylCoA_DH/ox_N"/>
</dbReference>
<dbReference type="PANTHER" id="PTHR43292">
    <property type="entry name" value="ACYL-COA DEHYDROGENASE"/>
    <property type="match status" value="1"/>
</dbReference>
<dbReference type="InterPro" id="IPR006091">
    <property type="entry name" value="Acyl-CoA_Oxase/DH_mid-dom"/>
</dbReference>
<dbReference type="SUPFAM" id="SSF47203">
    <property type="entry name" value="Acyl-CoA dehydrogenase C-terminal domain-like"/>
    <property type="match status" value="2"/>
</dbReference>
<evidence type="ECO:0000256" key="4">
    <source>
        <dbReference type="ARBA" id="ARBA00022827"/>
    </source>
</evidence>
<evidence type="ECO:0000313" key="12">
    <source>
        <dbReference type="EMBL" id="CAB4936820.1"/>
    </source>
</evidence>
<dbReference type="AlphaFoldDB" id="A0A6J7J1D8"/>
<dbReference type="GO" id="GO:0005886">
    <property type="term" value="C:plasma membrane"/>
    <property type="evidence" value="ECO:0007669"/>
    <property type="project" value="TreeGrafter"/>
</dbReference>
<dbReference type="Pfam" id="PF00441">
    <property type="entry name" value="Acyl-CoA_dh_1"/>
    <property type="match status" value="2"/>
</dbReference>
<dbReference type="Gene3D" id="2.40.110.10">
    <property type="entry name" value="Butyryl-CoA Dehydrogenase, subunit A, domain 2"/>
    <property type="match status" value="1"/>
</dbReference>
<dbReference type="Gene3D" id="1.10.540.10">
    <property type="entry name" value="Acyl-CoA dehydrogenase/oxidase, N-terminal domain"/>
    <property type="match status" value="2"/>
</dbReference>
<evidence type="ECO:0000256" key="3">
    <source>
        <dbReference type="ARBA" id="ARBA00022630"/>
    </source>
</evidence>
<dbReference type="InterPro" id="IPR046373">
    <property type="entry name" value="Acyl-CoA_Oxase/DH_mid-dom_sf"/>
</dbReference>
<feature type="domain" description="Acyl-CoA dehydrogenase/oxidase N-terminal" evidence="8">
    <location>
        <begin position="6"/>
        <end position="116"/>
    </location>
</feature>
<comment type="similarity">
    <text evidence="2">Belongs to the acyl-CoA dehydrogenase family.</text>
</comment>
<feature type="domain" description="Acyl-CoA dehydrogenase/oxidase C-terminal" evidence="6">
    <location>
        <begin position="565"/>
        <end position="709"/>
    </location>
</feature>
<dbReference type="Gene3D" id="1.20.140.10">
    <property type="entry name" value="Butyryl-CoA Dehydrogenase, subunit A, domain 3"/>
    <property type="match status" value="2"/>
</dbReference>
<dbReference type="EMBL" id="CAFBMT010000009">
    <property type="protein sequence ID" value="CAB4936820.1"/>
    <property type="molecule type" value="Genomic_DNA"/>
</dbReference>
<evidence type="ECO:0000256" key="5">
    <source>
        <dbReference type="ARBA" id="ARBA00023002"/>
    </source>
</evidence>
<dbReference type="FunFam" id="2.40.110.10:FF:000011">
    <property type="entry name" value="Acyl-CoA dehydrogenase FadE34"/>
    <property type="match status" value="1"/>
</dbReference>
<reference evidence="12" key="1">
    <citation type="submission" date="2020-05" db="EMBL/GenBank/DDBJ databases">
        <authorList>
            <person name="Chiriac C."/>
            <person name="Salcher M."/>
            <person name="Ghai R."/>
            <person name="Kavagutti S V."/>
        </authorList>
    </citation>
    <scope>NUCLEOTIDE SEQUENCE</scope>
</reference>
<dbReference type="InterPro" id="IPR009100">
    <property type="entry name" value="AcylCoA_DH/oxidase_NM_dom_sf"/>
</dbReference>
<evidence type="ECO:0000313" key="11">
    <source>
        <dbReference type="EMBL" id="CAB4810075.1"/>
    </source>
</evidence>
<dbReference type="EMBL" id="CAFAAV010000036">
    <property type="protein sequence ID" value="CAB4810075.1"/>
    <property type="molecule type" value="Genomic_DNA"/>
</dbReference>
<dbReference type="EMBL" id="CAEZYF010000009">
    <property type="protein sequence ID" value="CAB4725222.1"/>
    <property type="molecule type" value="Genomic_DNA"/>
</dbReference>
<evidence type="ECO:0000313" key="10">
    <source>
        <dbReference type="EMBL" id="CAB4725222.1"/>
    </source>
</evidence>
<dbReference type="GO" id="GO:0016627">
    <property type="term" value="F:oxidoreductase activity, acting on the CH-CH group of donors"/>
    <property type="evidence" value="ECO:0007669"/>
    <property type="project" value="InterPro"/>
</dbReference>
<keyword evidence="4" id="KW-0274">FAD</keyword>
<keyword evidence="3" id="KW-0285">Flavoprotein</keyword>
<gene>
    <name evidence="10" type="ORF">UFOPK2656_01722</name>
    <name evidence="11" type="ORF">UFOPK3099_00672</name>
    <name evidence="12" type="ORF">UFOPK3651_01864</name>
    <name evidence="9" type="ORF">UFOPK4189_01723</name>
</gene>
<evidence type="ECO:0000256" key="1">
    <source>
        <dbReference type="ARBA" id="ARBA00001974"/>
    </source>
</evidence>
<evidence type="ECO:0000259" key="6">
    <source>
        <dbReference type="Pfam" id="PF00441"/>
    </source>
</evidence>
<dbReference type="PANTHER" id="PTHR43292:SF4">
    <property type="entry name" value="ACYL-COA DEHYDROGENASE FADE34"/>
    <property type="match status" value="1"/>
</dbReference>
<dbReference type="InterPro" id="IPR052161">
    <property type="entry name" value="Mycobact_Acyl-CoA_DH"/>
</dbReference>
<proteinExistence type="inferred from homology"/>
<dbReference type="SUPFAM" id="SSF56645">
    <property type="entry name" value="Acyl-CoA dehydrogenase NM domain-like"/>
    <property type="match status" value="2"/>
</dbReference>
<feature type="domain" description="Acyl-CoA oxidase/dehydrogenase middle" evidence="7">
    <location>
        <begin position="458"/>
        <end position="552"/>
    </location>
</feature>
<sequence length="718" mass="74179">MSIAITDDHRALADTVSDLLTQRKSLSFARALLDGAPETSPAFYGEAAELGWLGLHLPEQYGGSGYGLQEAVVIAEELGRGLASGTFIASIIAGAVINACGTDEQKARLLPGLADGSVKAGVALGGDVQAAAGAFTGNAGTTLSAGLADLIVVGVGTDVAVIAANAPGVTVTVPANLDLTRQSGRVSLNGASGDVLVGARSALTDLARLIVAAEATGVARACTDMAAEYAKVRVQFGRPIATFQAVKHHCANMAVATELATAAVWDAARANAAGGVVFSFAAANAAVLALEAAILCANLNTQVHGGIGYTWEHDAHMYLRRATALIAIVDPQQAALDSVTHTRAGVQRAKTVELPPEAEPIRDAVREFAKSIAGLSAAEQRTKLIETGYVMPHWPKPWGRAAGAVEQIVIEQEFTAAGVQRPQYSITGWVILTLIQHATADQVSRWVMPALRQDLIWCQLFSEPEAGSDAAAVKTKATRVDGGWLVSGQKVWTSGAHLASFGFMTVRTNPDAKKHQGITMMVVDMHAKGVEVRPLKQASGGAEFNEVFFDDVFVPDDDVVGPIDGGWTVARATLGNESVSIGGGEGGAELAASVLVGLLDAAPERVPGGAGRVGRYIATQYASRMLNLRSVSRAVSGGGPGPEGAITKLVGTELGHEAAAMTTAMAGPDTAFLDGAGDVAGRLAMSHRGMSIAGGTSEIKRNQIGEHILGLPRDPLIR</sequence>
<evidence type="ECO:0000256" key="2">
    <source>
        <dbReference type="ARBA" id="ARBA00009347"/>
    </source>
</evidence>
<evidence type="ECO:0000313" key="9">
    <source>
        <dbReference type="EMBL" id="CAB4363954.1"/>
    </source>
</evidence>
<evidence type="ECO:0000259" key="8">
    <source>
        <dbReference type="Pfam" id="PF02771"/>
    </source>
</evidence>
<comment type="cofactor">
    <cofactor evidence="1">
        <name>FAD</name>
        <dbReference type="ChEBI" id="CHEBI:57692"/>
    </cofactor>
</comment>
<dbReference type="Pfam" id="PF02771">
    <property type="entry name" value="Acyl-CoA_dh_N"/>
    <property type="match status" value="1"/>
</dbReference>
<dbReference type="EMBL" id="CAESGF010000009">
    <property type="protein sequence ID" value="CAB4363954.1"/>
    <property type="molecule type" value="Genomic_DNA"/>
</dbReference>